<dbReference type="AlphaFoldDB" id="A0A6S7HNR3"/>
<dbReference type="Proteomes" id="UP001152795">
    <property type="component" value="Unassembled WGS sequence"/>
</dbReference>
<gene>
    <name evidence="1" type="ORF">PACLA_8A005300</name>
</gene>
<feature type="non-terminal residue" evidence="1">
    <location>
        <position position="212"/>
    </location>
</feature>
<evidence type="ECO:0000313" key="2">
    <source>
        <dbReference type="Proteomes" id="UP001152795"/>
    </source>
</evidence>
<keyword evidence="2" id="KW-1185">Reference proteome</keyword>
<dbReference type="InterPro" id="IPR004244">
    <property type="entry name" value="Transposase_22"/>
</dbReference>
<name>A0A6S7HNR3_PARCT</name>
<comment type="caution">
    <text evidence="1">The sequence shown here is derived from an EMBL/GenBank/DDBJ whole genome shotgun (WGS) entry which is preliminary data.</text>
</comment>
<dbReference type="Gene3D" id="3.30.70.1820">
    <property type="entry name" value="L1 transposable element, RRM domain"/>
    <property type="match status" value="1"/>
</dbReference>
<reference evidence="1" key="1">
    <citation type="submission" date="2020-04" db="EMBL/GenBank/DDBJ databases">
        <authorList>
            <person name="Alioto T."/>
            <person name="Alioto T."/>
            <person name="Gomez Garrido J."/>
        </authorList>
    </citation>
    <scope>NUCLEOTIDE SEQUENCE</scope>
    <source>
        <strain evidence="1">A484AB</strain>
    </source>
</reference>
<protein>
    <submittedName>
        <fullName evidence="1">Uncharacterized protein</fullName>
    </submittedName>
</protein>
<evidence type="ECO:0000313" key="1">
    <source>
        <dbReference type="EMBL" id="CAB4004850.1"/>
    </source>
</evidence>
<dbReference type="PANTHER" id="PTHR11505">
    <property type="entry name" value="L1 TRANSPOSABLE ELEMENT-RELATED"/>
    <property type="match status" value="1"/>
</dbReference>
<dbReference type="EMBL" id="CACRXK020005022">
    <property type="protein sequence ID" value="CAB4004850.1"/>
    <property type="molecule type" value="Genomic_DNA"/>
</dbReference>
<dbReference type="Gene3D" id="1.20.5.340">
    <property type="match status" value="1"/>
</dbReference>
<organism evidence="1 2">
    <name type="scientific">Paramuricea clavata</name>
    <name type="common">Red gorgonian</name>
    <name type="synonym">Violescent sea-whip</name>
    <dbReference type="NCBI Taxonomy" id="317549"/>
    <lineage>
        <taxon>Eukaryota</taxon>
        <taxon>Metazoa</taxon>
        <taxon>Cnidaria</taxon>
        <taxon>Anthozoa</taxon>
        <taxon>Octocorallia</taxon>
        <taxon>Malacalcyonacea</taxon>
        <taxon>Plexauridae</taxon>
        <taxon>Paramuricea</taxon>
    </lineage>
</organism>
<accession>A0A6S7HNR3</accession>
<dbReference type="OrthoDB" id="5988707at2759"/>
<sequence>MENNDQNTKIEEIYALMKAMMKKLDTLEHIEKRIKAVEQDVKDLKTSLEYAHLEVVDIKKEFEENKEVILEVQTKIQNLEETNRKIQDNITDLKARSMRDNLLFFNISEDENENTSETIYDILENKMGIEDAKNRVKIDRSHRLGKPTHPSIRRTKPRPIVAKFNFFQDREFIRKYARKLKGTRIGISEQFPEEIEAIRRTLYPEMKKAKSA</sequence>
<proteinExistence type="predicted"/>